<dbReference type="CDD" id="cd04480">
    <property type="entry name" value="RPA1_DBD_A_like"/>
    <property type="match status" value="1"/>
</dbReference>
<dbReference type="Gene3D" id="2.40.50.140">
    <property type="entry name" value="Nucleic acid-binding proteins"/>
    <property type="match status" value="3"/>
</dbReference>
<feature type="domain" description="Replication protein A 70 kDa DNA-binding subunit B/D first OB fold" evidence="1">
    <location>
        <begin position="76"/>
        <end position="161"/>
    </location>
</feature>
<dbReference type="CDD" id="cd04476">
    <property type="entry name" value="RPA1_DBD_C"/>
    <property type="match status" value="1"/>
</dbReference>
<dbReference type="Pfam" id="PF02721">
    <property type="entry name" value="DUF223"/>
    <property type="match status" value="1"/>
</dbReference>
<sequence>MRLPAARLRDALPFVCAPLQIWSRRLLAPSPPRAVACRAAAWNSPPDLAVDLVVNASDEMGDVLIPSLRCGNLSVTICVRVSRFWDFSDPQDDARLLHCDMVLLDEEGNSIHATIYPPFIEKFRPLIKEGSVYNMTYFRVRASNNLYKPVPNDIMITFTNWKKLEQVIEIPPAFPTLTYSLTHIDQIHSRIDHKDYYTVTSVSNVSPHRSKGQQASSLKRNISICSASRGASVNVVLWGAQATLFPGERIYENGQNSPQIVLFVGTLVKKYADGLCLTGSSPCKWYINPSIPEAETLMSSARGDHKPVKWNATVTSSQLISPVAEEQKVSYIKYLHPFENKGKEFLVTVTIRKIDNKWWYNSCRKCACTAVTHGDSYKCTNRDCANIAMPVQRYKILVIAGDETADTDFILFGRVAQRIVKRPCDMLIANTPSGFIPDAITKLLERTFVWNVSFSGHTINSGNVCFQGASSSMKDTPHKTDTLSSPLTPLTPQGSIATTKYLVRVPTAYINGMLHHV</sequence>
<evidence type="ECO:0000259" key="1">
    <source>
        <dbReference type="Pfam" id="PF02721"/>
    </source>
</evidence>
<evidence type="ECO:0000313" key="3">
    <source>
        <dbReference type="Proteomes" id="UP000007305"/>
    </source>
</evidence>
<dbReference type="FunCoup" id="A0A804Q2K9">
    <property type="interactions" value="6"/>
</dbReference>
<dbReference type="Proteomes" id="UP000007305">
    <property type="component" value="Chromosome 6"/>
</dbReference>
<accession>A0A804Q2K9</accession>
<dbReference type="AlphaFoldDB" id="A0A804Q2K9"/>
<evidence type="ECO:0000313" key="2">
    <source>
        <dbReference type="EnsemblPlants" id="Zm00001eb290230_P001"/>
    </source>
</evidence>
<dbReference type="EnsemblPlants" id="Zm00001eb290230_T001">
    <property type="protein sequence ID" value="Zm00001eb290230_P001"/>
    <property type="gene ID" value="Zm00001eb290230"/>
</dbReference>
<dbReference type="InParanoid" id="A0A804Q2K9"/>
<reference evidence="3" key="1">
    <citation type="journal article" date="2009" name="Science">
        <title>The B73 maize genome: complexity, diversity, and dynamics.</title>
        <authorList>
            <person name="Schnable P.S."/>
            <person name="Ware D."/>
            <person name="Fulton R.S."/>
            <person name="Stein J.C."/>
            <person name="Wei F."/>
            <person name="Pasternak S."/>
            <person name="Liang C."/>
            <person name="Zhang J."/>
            <person name="Fulton L."/>
            <person name="Graves T.A."/>
            <person name="Minx P."/>
            <person name="Reily A.D."/>
            <person name="Courtney L."/>
            <person name="Kruchowski S.S."/>
            <person name="Tomlinson C."/>
            <person name="Strong C."/>
            <person name="Delehaunty K."/>
            <person name="Fronick C."/>
            <person name="Courtney B."/>
            <person name="Rock S.M."/>
            <person name="Belter E."/>
            <person name="Du F."/>
            <person name="Kim K."/>
            <person name="Abbott R.M."/>
            <person name="Cotton M."/>
            <person name="Levy A."/>
            <person name="Marchetto P."/>
            <person name="Ochoa K."/>
            <person name="Jackson S.M."/>
            <person name="Gillam B."/>
            <person name="Chen W."/>
            <person name="Yan L."/>
            <person name="Higginbotham J."/>
            <person name="Cardenas M."/>
            <person name="Waligorski J."/>
            <person name="Applebaum E."/>
            <person name="Phelps L."/>
            <person name="Falcone J."/>
            <person name="Kanchi K."/>
            <person name="Thane T."/>
            <person name="Scimone A."/>
            <person name="Thane N."/>
            <person name="Henke J."/>
            <person name="Wang T."/>
            <person name="Ruppert J."/>
            <person name="Shah N."/>
            <person name="Rotter K."/>
            <person name="Hodges J."/>
            <person name="Ingenthron E."/>
            <person name="Cordes M."/>
            <person name="Kohlberg S."/>
            <person name="Sgro J."/>
            <person name="Delgado B."/>
            <person name="Mead K."/>
            <person name="Chinwalla A."/>
            <person name="Leonard S."/>
            <person name="Crouse K."/>
            <person name="Collura K."/>
            <person name="Kudrna D."/>
            <person name="Currie J."/>
            <person name="He R."/>
            <person name="Angelova A."/>
            <person name="Rajasekar S."/>
            <person name="Mueller T."/>
            <person name="Lomeli R."/>
            <person name="Scara G."/>
            <person name="Ko A."/>
            <person name="Delaney K."/>
            <person name="Wissotski M."/>
            <person name="Lopez G."/>
            <person name="Campos D."/>
            <person name="Braidotti M."/>
            <person name="Ashley E."/>
            <person name="Golser W."/>
            <person name="Kim H."/>
            <person name="Lee S."/>
            <person name="Lin J."/>
            <person name="Dujmic Z."/>
            <person name="Kim W."/>
            <person name="Talag J."/>
            <person name="Zuccolo A."/>
            <person name="Fan C."/>
            <person name="Sebastian A."/>
            <person name="Kramer M."/>
            <person name="Spiegel L."/>
            <person name="Nascimento L."/>
            <person name="Zutavern T."/>
            <person name="Miller B."/>
            <person name="Ambroise C."/>
            <person name="Muller S."/>
            <person name="Spooner W."/>
            <person name="Narechania A."/>
            <person name="Ren L."/>
            <person name="Wei S."/>
            <person name="Kumari S."/>
            <person name="Faga B."/>
            <person name="Levy M.J."/>
            <person name="McMahan L."/>
            <person name="Van Buren P."/>
            <person name="Vaughn M.W."/>
            <person name="Ying K."/>
            <person name="Yeh C.-T."/>
            <person name="Emrich S.J."/>
            <person name="Jia Y."/>
            <person name="Kalyanaraman A."/>
            <person name="Hsia A.-P."/>
            <person name="Barbazuk W.B."/>
            <person name="Baucom R.S."/>
            <person name="Brutnell T.P."/>
            <person name="Carpita N.C."/>
            <person name="Chaparro C."/>
            <person name="Chia J.-M."/>
            <person name="Deragon J.-M."/>
            <person name="Estill J.C."/>
            <person name="Fu Y."/>
            <person name="Jeddeloh J.A."/>
            <person name="Han Y."/>
            <person name="Lee H."/>
            <person name="Li P."/>
            <person name="Lisch D.R."/>
            <person name="Liu S."/>
            <person name="Liu Z."/>
            <person name="Nagel D.H."/>
            <person name="McCann M.C."/>
            <person name="SanMiguel P."/>
            <person name="Myers A.M."/>
            <person name="Nettleton D."/>
            <person name="Nguyen J."/>
            <person name="Penning B.W."/>
            <person name="Ponnala L."/>
            <person name="Schneider K.L."/>
            <person name="Schwartz D.C."/>
            <person name="Sharma A."/>
            <person name="Soderlund C."/>
            <person name="Springer N.M."/>
            <person name="Sun Q."/>
            <person name="Wang H."/>
            <person name="Waterman M."/>
            <person name="Westerman R."/>
            <person name="Wolfgruber T.K."/>
            <person name="Yang L."/>
            <person name="Yu Y."/>
            <person name="Zhang L."/>
            <person name="Zhou S."/>
            <person name="Zhu Q."/>
            <person name="Bennetzen J.L."/>
            <person name="Dawe R.K."/>
            <person name="Jiang J."/>
            <person name="Jiang N."/>
            <person name="Presting G.G."/>
            <person name="Wessler S.R."/>
            <person name="Aluru S."/>
            <person name="Martienssen R.A."/>
            <person name="Clifton S.W."/>
            <person name="McCombie W.R."/>
            <person name="Wing R.A."/>
            <person name="Wilson R.K."/>
        </authorList>
    </citation>
    <scope>NUCLEOTIDE SEQUENCE [LARGE SCALE GENOMIC DNA]</scope>
    <source>
        <strain evidence="3">cv. B73</strain>
    </source>
</reference>
<dbReference type="InterPro" id="IPR047192">
    <property type="entry name" value="Euk_RPA1_DBD_C"/>
</dbReference>
<dbReference type="CDD" id="cd04481">
    <property type="entry name" value="RPA1_DBD_B_like"/>
    <property type="match status" value="1"/>
</dbReference>
<dbReference type="PANTHER" id="PTHR47165">
    <property type="entry name" value="OS03G0429900 PROTEIN"/>
    <property type="match status" value="1"/>
</dbReference>
<keyword evidence="3" id="KW-1185">Reference proteome</keyword>
<dbReference type="InterPro" id="IPR012340">
    <property type="entry name" value="NA-bd_OB-fold"/>
</dbReference>
<organism evidence="2 3">
    <name type="scientific">Zea mays</name>
    <name type="common">Maize</name>
    <dbReference type="NCBI Taxonomy" id="4577"/>
    <lineage>
        <taxon>Eukaryota</taxon>
        <taxon>Viridiplantae</taxon>
        <taxon>Streptophyta</taxon>
        <taxon>Embryophyta</taxon>
        <taxon>Tracheophyta</taxon>
        <taxon>Spermatophyta</taxon>
        <taxon>Magnoliopsida</taxon>
        <taxon>Liliopsida</taxon>
        <taxon>Poales</taxon>
        <taxon>Poaceae</taxon>
        <taxon>PACMAD clade</taxon>
        <taxon>Panicoideae</taxon>
        <taxon>Andropogonodae</taxon>
        <taxon>Andropogoneae</taxon>
        <taxon>Tripsacinae</taxon>
        <taxon>Zea</taxon>
    </lineage>
</organism>
<protein>
    <recommendedName>
        <fullName evidence="1">Replication protein A 70 kDa DNA-binding subunit B/D first OB fold domain-containing protein</fullName>
    </recommendedName>
</protein>
<name>A0A804Q2K9_MAIZE</name>
<dbReference type="Gramene" id="Zm00001eb290230_T001">
    <property type="protein sequence ID" value="Zm00001eb290230_P001"/>
    <property type="gene ID" value="Zm00001eb290230"/>
</dbReference>
<dbReference type="SUPFAM" id="SSF50249">
    <property type="entry name" value="Nucleic acid-binding proteins"/>
    <property type="match status" value="3"/>
</dbReference>
<reference evidence="2" key="3">
    <citation type="submission" date="2021-05" db="UniProtKB">
        <authorList>
            <consortium name="EnsemblPlants"/>
        </authorList>
    </citation>
    <scope>IDENTIFICATION</scope>
    <source>
        <strain evidence="2">cv. B73</strain>
    </source>
</reference>
<dbReference type="PANTHER" id="PTHR47165:SF3">
    <property type="entry name" value="RETROTRANSPOSON-LIKE PROTEIN"/>
    <property type="match status" value="1"/>
</dbReference>
<proteinExistence type="predicted"/>
<dbReference type="InterPro" id="IPR003871">
    <property type="entry name" value="RFA1B/D_OB_1st"/>
</dbReference>
<reference evidence="2" key="2">
    <citation type="submission" date="2019-07" db="EMBL/GenBank/DDBJ databases">
        <authorList>
            <person name="Seetharam A."/>
            <person name="Woodhouse M."/>
            <person name="Cannon E."/>
        </authorList>
    </citation>
    <scope>NUCLEOTIDE SEQUENCE [LARGE SCALE GENOMIC DNA]</scope>
    <source>
        <strain evidence="2">cv. B73</strain>
    </source>
</reference>